<evidence type="ECO:0000259" key="8">
    <source>
        <dbReference type="PROSITE" id="PS51379"/>
    </source>
</evidence>
<dbReference type="SUPFAM" id="SSF46548">
    <property type="entry name" value="alpha-helical ferredoxin"/>
    <property type="match status" value="1"/>
</dbReference>
<dbReference type="GO" id="GO:0006089">
    <property type="term" value="P:lactate metabolic process"/>
    <property type="evidence" value="ECO:0007669"/>
    <property type="project" value="InterPro"/>
</dbReference>
<organism evidence="9 10">
    <name type="scientific">Humidesulfovibrio mexicanus</name>
    <dbReference type="NCBI Taxonomy" id="147047"/>
    <lineage>
        <taxon>Bacteria</taxon>
        <taxon>Pseudomonadati</taxon>
        <taxon>Thermodesulfobacteriota</taxon>
        <taxon>Desulfovibrionia</taxon>
        <taxon>Desulfovibrionales</taxon>
        <taxon>Desulfovibrionaceae</taxon>
        <taxon>Humidesulfovibrio</taxon>
    </lineage>
</organism>
<evidence type="ECO:0000256" key="7">
    <source>
        <dbReference type="ARBA" id="ARBA00023014"/>
    </source>
</evidence>
<evidence type="ECO:0000256" key="5">
    <source>
        <dbReference type="ARBA" id="ARBA00022982"/>
    </source>
</evidence>
<proteinExistence type="predicted"/>
<dbReference type="Pfam" id="PF13183">
    <property type="entry name" value="Fer4_8"/>
    <property type="match status" value="1"/>
</dbReference>
<dbReference type="InterPro" id="IPR017896">
    <property type="entry name" value="4Fe4S_Fe-S-bd"/>
</dbReference>
<dbReference type="NCBIfam" id="TIGR00273">
    <property type="entry name" value="LutB/LldF family L-lactate oxidation iron-sulfur protein"/>
    <property type="match status" value="1"/>
</dbReference>
<accession>A0A238ZZV4</accession>
<dbReference type="PROSITE" id="PS51379">
    <property type="entry name" value="4FE4S_FER_2"/>
    <property type="match status" value="2"/>
</dbReference>
<dbReference type="InterPro" id="IPR003741">
    <property type="entry name" value="LUD_dom"/>
</dbReference>
<dbReference type="Proteomes" id="UP000198324">
    <property type="component" value="Unassembled WGS sequence"/>
</dbReference>
<dbReference type="Gene3D" id="3.40.50.10420">
    <property type="entry name" value="NagB/RpiA/CoA transferase-like"/>
    <property type="match status" value="1"/>
</dbReference>
<feature type="domain" description="4Fe-4S ferredoxin-type" evidence="8">
    <location>
        <begin position="351"/>
        <end position="381"/>
    </location>
</feature>
<evidence type="ECO:0000313" key="9">
    <source>
        <dbReference type="EMBL" id="SNR88799.1"/>
    </source>
</evidence>
<evidence type="ECO:0000256" key="4">
    <source>
        <dbReference type="ARBA" id="ARBA00022737"/>
    </source>
</evidence>
<protein>
    <submittedName>
        <fullName evidence="9">L-lactate dehydrogenase complex protein LldF</fullName>
    </submittedName>
</protein>
<evidence type="ECO:0000256" key="3">
    <source>
        <dbReference type="ARBA" id="ARBA00022723"/>
    </source>
</evidence>
<evidence type="ECO:0000256" key="1">
    <source>
        <dbReference type="ARBA" id="ARBA00022448"/>
    </source>
</evidence>
<dbReference type="GO" id="GO:0051539">
    <property type="term" value="F:4 iron, 4 sulfur cluster binding"/>
    <property type="evidence" value="ECO:0007669"/>
    <property type="project" value="UniProtKB-KW"/>
</dbReference>
<dbReference type="Pfam" id="PF02589">
    <property type="entry name" value="LUD_dom"/>
    <property type="match status" value="1"/>
</dbReference>
<name>A0A238ZZV4_9BACT</name>
<keyword evidence="4" id="KW-0677">Repeat</keyword>
<evidence type="ECO:0000313" key="10">
    <source>
        <dbReference type="Proteomes" id="UP000198324"/>
    </source>
</evidence>
<keyword evidence="3" id="KW-0479">Metal-binding</keyword>
<dbReference type="Gene3D" id="1.10.1060.10">
    <property type="entry name" value="Alpha-helical ferredoxin"/>
    <property type="match status" value="1"/>
</dbReference>
<dbReference type="RefSeq" id="WP_235641552.1">
    <property type="nucleotide sequence ID" value="NZ_FZOC01000003.1"/>
</dbReference>
<evidence type="ECO:0000256" key="2">
    <source>
        <dbReference type="ARBA" id="ARBA00022485"/>
    </source>
</evidence>
<keyword evidence="7" id="KW-0411">Iron-sulfur</keyword>
<dbReference type="PROSITE" id="PS00198">
    <property type="entry name" value="4FE4S_FER_1"/>
    <property type="match status" value="2"/>
</dbReference>
<keyword evidence="10" id="KW-1185">Reference proteome</keyword>
<reference evidence="9 10" key="1">
    <citation type="submission" date="2017-06" db="EMBL/GenBank/DDBJ databases">
        <authorList>
            <person name="Kim H.J."/>
            <person name="Triplett B.A."/>
        </authorList>
    </citation>
    <scope>NUCLEOTIDE SEQUENCE [LARGE SCALE GENOMIC DNA]</scope>
    <source>
        <strain evidence="9 10">DSM 13116</strain>
    </source>
</reference>
<dbReference type="InterPro" id="IPR017900">
    <property type="entry name" value="4Fe4S_Fe_S_CS"/>
</dbReference>
<keyword evidence="6" id="KW-0408">Iron</keyword>
<evidence type="ECO:0000256" key="6">
    <source>
        <dbReference type="ARBA" id="ARBA00023004"/>
    </source>
</evidence>
<keyword evidence="2" id="KW-0004">4Fe-4S</keyword>
<dbReference type="PANTHER" id="PTHR47153:SF2">
    <property type="entry name" value="LACTATE UTILIZATION PROTEIN B"/>
    <property type="match status" value="1"/>
</dbReference>
<dbReference type="SUPFAM" id="SSF100950">
    <property type="entry name" value="NagB/RpiA/CoA transferase-like"/>
    <property type="match status" value="1"/>
</dbReference>
<dbReference type="InterPro" id="IPR009051">
    <property type="entry name" value="Helical_ferredxn"/>
</dbReference>
<dbReference type="InterPro" id="IPR004452">
    <property type="entry name" value="LutB/LldF"/>
</dbReference>
<dbReference type="PANTHER" id="PTHR47153">
    <property type="entry name" value="LACTATE UTILIZATION PROTEIN B"/>
    <property type="match status" value="1"/>
</dbReference>
<dbReference type="InterPro" id="IPR024185">
    <property type="entry name" value="FTHF_cligase-like_sf"/>
</dbReference>
<dbReference type="AlphaFoldDB" id="A0A238ZZV4"/>
<dbReference type="GO" id="GO:0046872">
    <property type="term" value="F:metal ion binding"/>
    <property type="evidence" value="ECO:0007669"/>
    <property type="project" value="UniProtKB-KW"/>
</dbReference>
<keyword evidence="1" id="KW-0813">Transport</keyword>
<dbReference type="InterPro" id="IPR037171">
    <property type="entry name" value="NagB/RpiA_transferase-like"/>
</dbReference>
<keyword evidence="5" id="KW-0249">Electron transport</keyword>
<feature type="domain" description="4Fe-4S ferredoxin-type" evidence="8">
    <location>
        <begin position="301"/>
        <end position="332"/>
    </location>
</feature>
<sequence length="461" mass="49439">MDAMTPARFREQSRAACRDANLRAVLDHATRYFIGKRSASLEAFPGREEHFARARAARLRSLARLPDLLEELEASATAAGTVVHWAADAAEARAIVVGIARQAQAKVIVKGKSMVTEEIALNPALEAAGAEVWETDLGEFIVQLAGEPPSHIIAPAVHKSRQDVAELFAEKLGLHGQSIPELTLLARRALREKFLAADMGVTGANMAVAETGSVILVENEGNIRMSTTCPRVHVALMSLEKVAATMEDAADLLRVLPRSATGQKMSSYVSVLTGPRREGETDGAQEMHLVILDNGRSQVLADPALREALACIRCGACLNVCPVYQTIGGHAYGSVYSGPIGALLSSLLLPQDQTRDLPFGCTLCGACARTCPLSINHPKLMLALRQRVASGRANPFSAAHSMLARHPLAYRAAVAAARAVDPHLDLLPRLPGLPGLAEFAAARKPPELKAPFRARRNKERQ</sequence>
<dbReference type="EMBL" id="FZOC01000003">
    <property type="protein sequence ID" value="SNR88799.1"/>
    <property type="molecule type" value="Genomic_DNA"/>
</dbReference>
<gene>
    <name evidence="9" type="ORF">SAMN04488503_1728</name>
</gene>